<name>A0A6A6KWH9_HEVBR</name>
<evidence type="ECO:0000313" key="4">
    <source>
        <dbReference type="Proteomes" id="UP000467840"/>
    </source>
</evidence>
<dbReference type="GO" id="GO:0099402">
    <property type="term" value="P:plant organ development"/>
    <property type="evidence" value="ECO:0007669"/>
    <property type="project" value="UniProtKB-ARBA"/>
</dbReference>
<proteinExistence type="predicted"/>
<comment type="caution">
    <text evidence="3">The sequence shown here is derived from an EMBL/GenBank/DDBJ whole genome shotgun (WGS) entry which is preliminary data.</text>
</comment>
<keyword evidence="1" id="KW-0677">Repeat</keyword>
<dbReference type="PANTHER" id="PTHR47926">
    <property type="entry name" value="PENTATRICOPEPTIDE REPEAT-CONTAINING PROTEIN"/>
    <property type="match status" value="1"/>
</dbReference>
<dbReference type="InterPro" id="IPR002885">
    <property type="entry name" value="PPR_rpt"/>
</dbReference>
<organism evidence="3 4">
    <name type="scientific">Hevea brasiliensis</name>
    <name type="common">Para rubber tree</name>
    <name type="synonym">Siphonia brasiliensis</name>
    <dbReference type="NCBI Taxonomy" id="3981"/>
    <lineage>
        <taxon>Eukaryota</taxon>
        <taxon>Viridiplantae</taxon>
        <taxon>Streptophyta</taxon>
        <taxon>Embryophyta</taxon>
        <taxon>Tracheophyta</taxon>
        <taxon>Spermatophyta</taxon>
        <taxon>Magnoliopsida</taxon>
        <taxon>eudicotyledons</taxon>
        <taxon>Gunneridae</taxon>
        <taxon>Pentapetalae</taxon>
        <taxon>rosids</taxon>
        <taxon>fabids</taxon>
        <taxon>Malpighiales</taxon>
        <taxon>Euphorbiaceae</taxon>
        <taxon>Crotonoideae</taxon>
        <taxon>Micrandreae</taxon>
        <taxon>Hevea</taxon>
    </lineage>
</organism>
<accession>A0A6A6KWH9</accession>
<feature type="repeat" description="PPR" evidence="2">
    <location>
        <begin position="144"/>
        <end position="178"/>
    </location>
</feature>
<dbReference type="InterPro" id="IPR046960">
    <property type="entry name" value="PPR_At4g14850-like_plant"/>
</dbReference>
<gene>
    <name evidence="3" type="ORF">GH714_021569</name>
</gene>
<dbReference type="Pfam" id="PF13812">
    <property type="entry name" value="PPR_3"/>
    <property type="match status" value="1"/>
</dbReference>
<dbReference type="FunFam" id="1.25.40.10:FF:000158">
    <property type="entry name" value="pentatricopeptide repeat-containing protein At2g33680"/>
    <property type="match status" value="1"/>
</dbReference>
<dbReference type="PANTHER" id="PTHR47926:SF522">
    <property type="entry name" value="TETRATRICOPEPTIDE REPEAT-LIKE SUPERFAMILY PROTEIN"/>
    <property type="match status" value="1"/>
</dbReference>
<reference evidence="3 4" key="1">
    <citation type="journal article" date="2020" name="Mol. Plant">
        <title>The Chromosome-Based Rubber Tree Genome Provides New Insights into Spurge Genome Evolution and Rubber Biosynthesis.</title>
        <authorList>
            <person name="Liu J."/>
            <person name="Shi C."/>
            <person name="Shi C.C."/>
            <person name="Li W."/>
            <person name="Zhang Q.J."/>
            <person name="Zhang Y."/>
            <person name="Li K."/>
            <person name="Lu H.F."/>
            <person name="Shi C."/>
            <person name="Zhu S.T."/>
            <person name="Xiao Z.Y."/>
            <person name="Nan H."/>
            <person name="Yue Y."/>
            <person name="Zhu X.G."/>
            <person name="Wu Y."/>
            <person name="Hong X.N."/>
            <person name="Fan G.Y."/>
            <person name="Tong Y."/>
            <person name="Zhang D."/>
            <person name="Mao C.L."/>
            <person name="Liu Y.L."/>
            <person name="Hao S.J."/>
            <person name="Liu W.Q."/>
            <person name="Lv M.Q."/>
            <person name="Zhang H.B."/>
            <person name="Liu Y."/>
            <person name="Hu-Tang G.R."/>
            <person name="Wang J.P."/>
            <person name="Wang J.H."/>
            <person name="Sun Y.H."/>
            <person name="Ni S.B."/>
            <person name="Chen W.B."/>
            <person name="Zhang X.C."/>
            <person name="Jiao Y.N."/>
            <person name="Eichler E.E."/>
            <person name="Li G.H."/>
            <person name="Liu X."/>
            <person name="Gao L.Z."/>
        </authorList>
    </citation>
    <scope>NUCLEOTIDE SEQUENCE [LARGE SCALE GENOMIC DNA]</scope>
    <source>
        <strain evidence="4">cv. GT1</strain>
        <tissue evidence="3">Leaf</tissue>
    </source>
</reference>
<evidence type="ECO:0000256" key="1">
    <source>
        <dbReference type="ARBA" id="ARBA00022737"/>
    </source>
</evidence>
<dbReference type="GO" id="GO:0009451">
    <property type="term" value="P:RNA modification"/>
    <property type="evidence" value="ECO:0007669"/>
    <property type="project" value="InterPro"/>
</dbReference>
<dbReference type="EMBL" id="JAAGAX010000014">
    <property type="protein sequence ID" value="KAF2292376.1"/>
    <property type="molecule type" value="Genomic_DNA"/>
</dbReference>
<evidence type="ECO:0000313" key="3">
    <source>
        <dbReference type="EMBL" id="KAF2292376.1"/>
    </source>
</evidence>
<evidence type="ECO:0008006" key="5">
    <source>
        <dbReference type="Google" id="ProtNLM"/>
    </source>
</evidence>
<keyword evidence="4" id="KW-1185">Reference proteome</keyword>
<dbReference type="PROSITE" id="PS51375">
    <property type="entry name" value="PPR"/>
    <property type="match status" value="1"/>
</dbReference>
<dbReference type="AlphaFoldDB" id="A0A6A6KWH9"/>
<dbReference type="Pfam" id="PF01535">
    <property type="entry name" value="PPR"/>
    <property type="match status" value="1"/>
</dbReference>
<evidence type="ECO:0000256" key="2">
    <source>
        <dbReference type="PROSITE-ProRule" id="PRU00708"/>
    </source>
</evidence>
<dbReference type="Gene3D" id="1.25.40.10">
    <property type="entry name" value="Tetratricopeptide repeat domain"/>
    <property type="match status" value="1"/>
</dbReference>
<dbReference type="InterPro" id="IPR011990">
    <property type="entry name" value="TPR-like_helical_dom_sf"/>
</dbReference>
<dbReference type="Proteomes" id="UP000467840">
    <property type="component" value="Chromosome 13"/>
</dbReference>
<sequence length="233" mass="26294">MFVMGSGDFDSAYKMFDKMTERNVVTWTLLITRLQQLGYSYGAIDFFYQYGFNLLDMHAKWTTDGSMRDSRKVFDRMSDHNVMSWIAIITGASGIGAIGKGEQIHAWILQSGFKSGLHSSIDMHFRCGDIEAAFQVFNGMGDRNVISWTSMVTDFSKHGFAVRALETFHKMLEAAVRPNEITFIAVLSACIHVGLISEGWKHFKSMSMEHGIVPRMEHYACMVDLLGRSGCLE</sequence>
<protein>
    <recommendedName>
        <fullName evidence="5">Pentatricopeptide repeat-containing protein</fullName>
    </recommendedName>
</protein>
<dbReference type="GO" id="GO:0003723">
    <property type="term" value="F:RNA binding"/>
    <property type="evidence" value="ECO:0007669"/>
    <property type="project" value="InterPro"/>
</dbReference>